<evidence type="ECO:0000313" key="1">
    <source>
        <dbReference type="EMBL" id="EHI69315.1"/>
    </source>
</evidence>
<dbReference type="eggNOG" id="COG3629">
    <property type="taxonomic scope" value="Bacteria"/>
</dbReference>
<comment type="caution">
    <text evidence="1">The sequence shown here is derived from an EMBL/GenBank/DDBJ whole genome shotgun (WGS) entry which is preliminary data.</text>
</comment>
<dbReference type="STRING" id="764299.STRIC_2077"/>
<sequence>MKDIRFQLLGIPRIFLNGEEQFFSFAKVNALLYYLAVNGTVDRETAASLLWENKKTQVAKKNLRNTIYQVNKALDADLIICPNRNLLTLNPEIAISSDILSFLASPKTHLSLYQGEFLQGFYLKSGEAFELWLAKVRLQCEQLYLKTSYQKIEEGMAADAVEDTEEHLKQLIERDEFEEKTISS</sequence>
<evidence type="ECO:0008006" key="3">
    <source>
        <dbReference type="Google" id="ProtNLM"/>
    </source>
</evidence>
<dbReference type="PANTHER" id="PTHR35807">
    <property type="entry name" value="TRANSCRIPTIONAL REGULATOR REDD-RELATED"/>
    <property type="match status" value="1"/>
</dbReference>
<proteinExistence type="predicted"/>
<protein>
    <recommendedName>
        <fullName evidence="3">Bacterial transcriptional activator domain protein</fullName>
    </recommendedName>
</protein>
<keyword evidence="2" id="KW-1185">Reference proteome</keyword>
<dbReference type="AlphaFoldDB" id="G5K5G2"/>
<dbReference type="EMBL" id="AEUX02000007">
    <property type="protein sequence ID" value="EHI69315.1"/>
    <property type="molecule type" value="Genomic_DNA"/>
</dbReference>
<accession>G5K5G2</accession>
<gene>
    <name evidence="1" type="ORF">STRIC_2077</name>
</gene>
<name>G5K5G2_9STRE</name>
<organism evidence="1 2">
    <name type="scientific">Streptococcus ictaluri 707-05</name>
    <dbReference type="NCBI Taxonomy" id="764299"/>
    <lineage>
        <taxon>Bacteria</taxon>
        <taxon>Bacillati</taxon>
        <taxon>Bacillota</taxon>
        <taxon>Bacilli</taxon>
        <taxon>Lactobacillales</taxon>
        <taxon>Streptococcaceae</taxon>
        <taxon>Streptococcus</taxon>
    </lineage>
</organism>
<evidence type="ECO:0000313" key="2">
    <source>
        <dbReference type="Proteomes" id="UP000003330"/>
    </source>
</evidence>
<dbReference type="InterPro" id="IPR036388">
    <property type="entry name" value="WH-like_DNA-bd_sf"/>
</dbReference>
<reference evidence="1 2" key="1">
    <citation type="journal article" date="2014" name="Int. J. Syst. Evol. Microbiol.">
        <title>Phylogenomics and the dynamic genome evolution of the genus Streptococcus.</title>
        <authorList>
            <consortium name="The Broad Institute Genome Sequencing Platform"/>
            <person name="Richards V.P."/>
            <person name="Palmer S.R."/>
            <person name="Pavinski Bitar P.D."/>
            <person name="Qin X."/>
            <person name="Weinstock G.M."/>
            <person name="Highlander S.K."/>
            <person name="Town C.D."/>
            <person name="Burne R.A."/>
            <person name="Stanhope M.J."/>
        </authorList>
    </citation>
    <scope>NUCLEOTIDE SEQUENCE [LARGE SCALE GENOMIC DNA]</scope>
    <source>
        <strain evidence="1 2">707-05</strain>
    </source>
</reference>
<dbReference type="Proteomes" id="UP000003330">
    <property type="component" value="Unassembled WGS sequence"/>
</dbReference>
<dbReference type="Gene3D" id="1.10.10.10">
    <property type="entry name" value="Winged helix-like DNA-binding domain superfamily/Winged helix DNA-binding domain"/>
    <property type="match status" value="1"/>
</dbReference>
<dbReference type="InterPro" id="IPR051677">
    <property type="entry name" value="AfsR-DnrI-RedD_regulator"/>
</dbReference>